<keyword evidence="8" id="KW-0723">Serine/threonine-protein kinase</keyword>
<name>A0A974DJX5_XENLA</name>
<proteinExistence type="inferred from homology"/>
<dbReference type="InterPro" id="IPR000719">
    <property type="entry name" value="Prot_kinase_dom"/>
</dbReference>
<evidence type="ECO:0000256" key="3">
    <source>
        <dbReference type="ARBA" id="ARBA00022741"/>
    </source>
</evidence>
<dbReference type="PROSITE" id="PS00107">
    <property type="entry name" value="PROTEIN_KINASE_ATP"/>
    <property type="match status" value="1"/>
</dbReference>
<evidence type="ECO:0000256" key="9">
    <source>
        <dbReference type="SAM" id="MobiDB-lite"/>
    </source>
</evidence>
<organism evidence="11 12">
    <name type="scientific">Xenopus laevis</name>
    <name type="common">African clawed frog</name>
    <dbReference type="NCBI Taxonomy" id="8355"/>
    <lineage>
        <taxon>Eukaryota</taxon>
        <taxon>Metazoa</taxon>
        <taxon>Chordata</taxon>
        <taxon>Craniata</taxon>
        <taxon>Vertebrata</taxon>
        <taxon>Euteleostomi</taxon>
        <taxon>Amphibia</taxon>
        <taxon>Batrachia</taxon>
        <taxon>Anura</taxon>
        <taxon>Pipoidea</taxon>
        <taxon>Pipidae</taxon>
        <taxon>Xenopodinae</taxon>
        <taxon>Xenopus</taxon>
        <taxon>Xenopus</taxon>
    </lineage>
</organism>
<dbReference type="PROSITE" id="PS50011">
    <property type="entry name" value="PROTEIN_KINASE_DOM"/>
    <property type="match status" value="1"/>
</dbReference>
<dbReference type="PANTHER" id="PTHR45832:SF22">
    <property type="entry name" value="SERINE_THREONINE-PROTEIN KINASE SAMKA-RELATED"/>
    <property type="match status" value="1"/>
</dbReference>
<dbReference type="EC" id="2.7.11.1" evidence="2"/>
<dbReference type="Gene3D" id="1.10.510.10">
    <property type="entry name" value="Transferase(Phosphotransferase) domain 1"/>
    <property type="match status" value="1"/>
</dbReference>
<dbReference type="InterPro" id="IPR036936">
    <property type="entry name" value="CRIB_dom_sf"/>
</dbReference>
<evidence type="ECO:0000256" key="1">
    <source>
        <dbReference type="ARBA" id="ARBA00008874"/>
    </source>
</evidence>
<dbReference type="Pfam" id="PF00786">
    <property type="entry name" value="PBD"/>
    <property type="match status" value="1"/>
</dbReference>
<dbReference type="GO" id="GO:0005524">
    <property type="term" value="F:ATP binding"/>
    <property type="evidence" value="ECO:0007669"/>
    <property type="project" value="UniProtKB-UniRule"/>
</dbReference>
<evidence type="ECO:0000313" key="12">
    <source>
        <dbReference type="Proteomes" id="UP000694892"/>
    </source>
</evidence>
<evidence type="ECO:0000256" key="2">
    <source>
        <dbReference type="ARBA" id="ARBA00012513"/>
    </source>
</evidence>
<dbReference type="FunFam" id="3.30.200.20:FF:000069">
    <property type="entry name" value="Non-specific serine/threonine protein kinase"/>
    <property type="match status" value="1"/>
</dbReference>
<feature type="binding site" evidence="7">
    <location>
        <position position="190"/>
    </location>
    <ligand>
        <name>ATP</name>
        <dbReference type="ChEBI" id="CHEBI:30616"/>
    </ligand>
</feature>
<keyword evidence="8" id="KW-0808">Transferase</keyword>
<dbReference type="SMART" id="SM00220">
    <property type="entry name" value="S_TKc"/>
    <property type="match status" value="1"/>
</dbReference>
<comment type="catalytic activity">
    <reaction evidence="5">
        <text>L-threonyl-[protein] + ATP = O-phospho-L-threonyl-[protein] + ADP + H(+)</text>
        <dbReference type="Rhea" id="RHEA:46608"/>
        <dbReference type="Rhea" id="RHEA-COMP:11060"/>
        <dbReference type="Rhea" id="RHEA-COMP:11605"/>
        <dbReference type="ChEBI" id="CHEBI:15378"/>
        <dbReference type="ChEBI" id="CHEBI:30013"/>
        <dbReference type="ChEBI" id="CHEBI:30616"/>
        <dbReference type="ChEBI" id="CHEBI:61977"/>
        <dbReference type="ChEBI" id="CHEBI:456216"/>
        <dbReference type="EC" id="2.7.11.1"/>
    </reaction>
</comment>
<dbReference type="InterPro" id="IPR011009">
    <property type="entry name" value="Kinase-like_dom_sf"/>
</dbReference>
<dbReference type="EMBL" id="CM004469">
    <property type="protein sequence ID" value="OCT93354.1"/>
    <property type="molecule type" value="Genomic_DNA"/>
</dbReference>
<sequence>MPNQWARLLKHANISKIDQKKNPQAVLDVLNFYSSETTSKSQKYMSFTDNSREAYDSIAILDANPVSEAAEVPPVPEAEDGEVAPAFPPRPEHTKSIYTRSVIEPPVPPLAAKSSAENGTSATDGAESSVDKTKKKPKMTDEEILEKLRSIVSVGDPKKKYTRFEKIGQGASGTVYIAVDVATGQEVAIKQMNLQQQPKKELIINEILVMRENKHPNIVNYLDSYLVGEELWVVMEYLAGGSLTDVVTETCLQEGEIAAVCRECLQALEFLHSNQVIHRDIKSDNILLGMDGAHPFLKIAKPLSSLTPYIITGKQIAKGGH</sequence>
<protein>
    <recommendedName>
        <fullName evidence="2">non-specific serine/threonine protein kinase</fullName>
        <ecNumber evidence="2">2.7.11.1</ecNumber>
    </recommendedName>
</protein>
<evidence type="ECO:0000259" key="10">
    <source>
        <dbReference type="PROSITE" id="PS50011"/>
    </source>
</evidence>
<dbReference type="Gene3D" id="3.90.810.10">
    <property type="entry name" value="CRIB domain"/>
    <property type="match status" value="1"/>
</dbReference>
<evidence type="ECO:0000256" key="5">
    <source>
        <dbReference type="ARBA" id="ARBA00047899"/>
    </source>
</evidence>
<dbReference type="Pfam" id="PF00069">
    <property type="entry name" value="Pkinase"/>
    <property type="match status" value="1"/>
</dbReference>
<accession>A0A974DJX5</accession>
<dbReference type="GO" id="GO:0004674">
    <property type="term" value="F:protein serine/threonine kinase activity"/>
    <property type="evidence" value="ECO:0007669"/>
    <property type="project" value="UniProtKB-KW"/>
</dbReference>
<keyword evidence="8" id="KW-0418">Kinase</keyword>
<evidence type="ECO:0000313" key="11">
    <source>
        <dbReference type="EMBL" id="OCT93354.1"/>
    </source>
</evidence>
<evidence type="ECO:0000256" key="7">
    <source>
        <dbReference type="PROSITE-ProRule" id="PRU10141"/>
    </source>
</evidence>
<feature type="domain" description="Protein kinase" evidence="10">
    <location>
        <begin position="161"/>
        <end position="321"/>
    </location>
</feature>
<evidence type="ECO:0000256" key="4">
    <source>
        <dbReference type="ARBA" id="ARBA00022840"/>
    </source>
</evidence>
<gene>
    <name evidence="11" type="ORF">XELAEV_18016421mg</name>
</gene>
<dbReference type="AlphaFoldDB" id="A0A974DJX5"/>
<dbReference type="SUPFAM" id="SSF56112">
    <property type="entry name" value="Protein kinase-like (PK-like)"/>
    <property type="match status" value="1"/>
</dbReference>
<feature type="region of interest" description="Disordered" evidence="9">
    <location>
        <begin position="107"/>
        <end position="139"/>
    </location>
</feature>
<dbReference type="PANTHER" id="PTHR45832">
    <property type="entry name" value="SERINE/THREONINE-PROTEIN KINASE SAMKA-RELATED-RELATED"/>
    <property type="match status" value="1"/>
</dbReference>
<dbReference type="InterPro" id="IPR017441">
    <property type="entry name" value="Protein_kinase_ATP_BS"/>
</dbReference>
<dbReference type="InterPro" id="IPR000095">
    <property type="entry name" value="CRIB_dom"/>
</dbReference>
<dbReference type="InterPro" id="IPR051931">
    <property type="entry name" value="PAK3-like"/>
</dbReference>
<comment type="similarity">
    <text evidence="1">Belongs to the protein kinase superfamily. STE Ser/Thr protein kinase family. STE20 subfamily.</text>
</comment>
<evidence type="ECO:0000256" key="8">
    <source>
        <dbReference type="RuleBase" id="RU000304"/>
    </source>
</evidence>
<reference evidence="12" key="1">
    <citation type="journal article" date="2016" name="Nature">
        <title>Genome evolution in the allotetraploid frog Xenopus laevis.</title>
        <authorList>
            <person name="Session A.M."/>
            <person name="Uno Y."/>
            <person name="Kwon T."/>
            <person name="Chapman J.A."/>
            <person name="Toyoda A."/>
            <person name="Takahashi S."/>
            <person name="Fukui A."/>
            <person name="Hikosaka A."/>
            <person name="Suzuki A."/>
            <person name="Kondo M."/>
            <person name="van Heeringen S.J."/>
            <person name="Quigley I."/>
            <person name="Heinz S."/>
            <person name="Ogino H."/>
            <person name="Ochi H."/>
            <person name="Hellsten U."/>
            <person name="Lyons J.B."/>
            <person name="Simakov O."/>
            <person name="Putnam N."/>
            <person name="Stites J."/>
            <person name="Kuroki Y."/>
            <person name="Tanaka T."/>
            <person name="Michiue T."/>
            <person name="Watanabe M."/>
            <person name="Bogdanovic O."/>
            <person name="Lister R."/>
            <person name="Georgiou G."/>
            <person name="Paranjpe S.S."/>
            <person name="van Kruijsbergen I."/>
            <person name="Shu S."/>
            <person name="Carlson J."/>
            <person name="Kinoshita T."/>
            <person name="Ohta Y."/>
            <person name="Mawaribuchi S."/>
            <person name="Jenkins J."/>
            <person name="Grimwood J."/>
            <person name="Schmutz J."/>
            <person name="Mitros T."/>
            <person name="Mozaffari S.V."/>
            <person name="Suzuki Y."/>
            <person name="Haramoto Y."/>
            <person name="Yamamoto T.S."/>
            <person name="Takagi C."/>
            <person name="Heald R."/>
            <person name="Miller K."/>
            <person name="Haudenschild C."/>
            <person name="Kitzman J."/>
            <person name="Nakayama T."/>
            <person name="Izutsu Y."/>
            <person name="Robert J."/>
            <person name="Fortriede J."/>
            <person name="Burns K."/>
            <person name="Lotay V."/>
            <person name="Karimi K."/>
            <person name="Yasuoka Y."/>
            <person name="Dichmann D.S."/>
            <person name="Flajnik M.F."/>
            <person name="Houston D.W."/>
            <person name="Shendure J."/>
            <person name="DuPasquier L."/>
            <person name="Vize P.D."/>
            <person name="Zorn A.M."/>
            <person name="Ito M."/>
            <person name="Marcotte E.M."/>
            <person name="Wallingford J.B."/>
            <person name="Ito Y."/>
            <person name="Asashima M."/>
            <person name="Ueno N."/>
            <person name="Matsuda Y."/>
            <person name="Veenstra G.J."/>
            <person name="Fujiyama A."/>
            <person name="Harland R.M."/>
            <person name="Taira M."/>
            <person name="Rokhsar D.S."/>
        </authorList>
    </citation>
    <scope>NUCLEOTIDE SEQUENCE [LARGE SCALE GENOMIC DNA]</scope>
    <source>
        <strain evidence="12">J</strain>
    </source>
</reference>
<evidence type="ECO:0000256" key="6">
    <source>
        <dbReference type="ARBA" id="ARBA00048679"/>
    </source>
</evidence>
<dbReference type="PROSITE" id="PS00108">
    <property type="entry name" value="PROTEIN_KINASE_ST"/>
    <property type="match status" value="1"/>
</dbReference>
<keyword evidence="3 7" id="KW-0547">Nucleotide-binding</keyword>
<keyword evidence="4 7" id="KW-0067">ATP-binding</keyword>
<dbReference type="Proteomes" id="UP000694892">
    <property type="component" value="Chromosome 2S"/>
</dbReference>
<dbReference type="OMA" id="CHQDNIS"/>
<dbReference type="Gene3D" id="3.30.200.20">
    <property type="entry name" value="Phosphorylase Kinase, domain 1"/>
    <property type="match status" value="1"/>
</dbReference>
<dbReference type="InterPro" id="IPR008271">
    <property type="entry name" value="Ser/Thr_kinase_AS"/>
</dbReference>
<comment type="catalytic activity">
    <reaction evidence="6">
        <text>L-seryl-[protein] + ATP = O-phospho-L-seryl-[protein] + ADP + H(+)</text>
        <dbReference type="Rhea" id="RHEA:17989"/>
        <dbReference type="Rhea" id="RHEA-COMP:9863"/>
        <dbReference type="Rhea" id="RHEA-COMP:11604"/>
        <dbReference type="ChEBI" id="CHEBI:15378"/>
        <dbReference type="ChEBI" id="CHEBI:29999"/>
        <dbReference type="ChEBI" id="CHEBI:30616"/>
        <dbReference type="ChEBI" id="CHEBI:83421"/>
        <dbReference type="ChEBI" id="CHEBI:456216"/>
        <dbReference type="EC" id="2.7.11.1"/>
    </reaction>
</comment>